<keyword evidence="1" id="KW-0677">Repeat</keyword>
<dbReference type="Pfam" id="PF02493">
    <property type="entry name" value="MORN"/>
    <property type="match status" value="10"/>
</dbReference>
<protein>
    <submittedName>
        <fullName evidence="5">Peptidase C13</fullName>
    </submittedName>
</protein>
<evidence type="ECO:0000256" key="1">
    <source>
        <dbReference type="ARBA" id="ARBA00022737"/>
    </source>
</evidence>
<dbReference type="GO" id="GO:0006508">
    <property type="term" value="P:proteolysis"/>
    <property type="evidence" value="ECO:0007669"/>
    <property type="project" value="InterPro"/>
</dbReference>
<dbReference type="PROSITE" id="PS51257">
    <property type="entry name" value="PROKAR_LIPOPROTEIN"/>
    <property type="match status" value="1"/>
</dbReference>
<evidence type="ECO:0000313" key="6">
    <source>
        <dbReference type="EMBL" id="OTI57362.1"/>
    </source>
</evidence>
<dbReference type="RefSeq" id="WP_003118249.1">
    <property type="nucleotide sequence ID" value="NZ_AP014651.1"/>
</dbReference>
<dbReference type="eggNOG" id="COG4642">
    <property type="taxonomic scope" value="Bacteria"/>
</dbReference>
<dbReference type="InterPro" id="IPR001096">
    <property type="entry name" value="Peptidase_C13"/>
</dbReference>
<dbReference type="Gene3D" id="2.20.110.10">
    <property type="entry name" value="Histone H3 K4-specific methyltransferase SET7/9 N-terminal domain"/>
    <property type="match status" value="4"/>
</dbReference>
<dbReference type="InterPro" id="IPR003409">
    <property type="entry name" value="MORN"/>
</dbReference>
<dbReference type="SUPFAM" id="SSF52129">
    <property type="entry name" value="Caspase-like"/>
    <property type="match status" value="1"/>
</dbReference>
<dbReference type="InterPro" id="IPR029030">
    <property type="entry name" value="Caspase-like_dom_sf"/>
</dbReference>
<dbReference type="OMA" id="GRIDYPN"/>
<accession>A0A080VK93</accession>
<dbReference type="PANTHER" id="PTHR43215:SF14">
    <property type="entry name" value="RADIAL SPOKE HEAD 1 HOMOLOG"/>
    <property type="match status" value="1"/>
</dbReference>
<dbReference type="PANTHER" id="PTHR43215">
    <property type="entry name" value="RADIAL SPOKE HEAD 1 HOMOLOG"/>
    <property type="match status" value="1"/>
</dbReference>
<dbReference type="Gene3D" id="3.40.50.1460">
    <property type="match status" value="1"/>
</dbReference>
<evidence type="ECO:0000313" key="7">
    <source>
        <dbReference type="Proteomes" id="UP000194857"/>
    </source>
</evidence>
<evidence type="ECO:0000313" key="4">
    <source>
        <dbReference type="EMBL" id="MUI36429.1"/>
    </source>
</evidence>
<dbReference type="EMBL" id="NFFZ01000017">
    <property type="protein sequence ID" value="OTI57362.1"/>
    <property type="molecule type" value="Genomic_DNA"/>
</dbReference>
<dbReference type="AlphaFoldDB" id="A0A080VK93"/>
<organism evidence="5 9">
    <name type="scientific">Pseudomonas aeruginosa</name>
    <dbReference type="NCBI Taxonomy" id="287"/>
    <lineage>
        <taxon>Bacteria</taxon>
        <taxon>Pseudomonadati</taxon>
        <taxon>Pseudomonadota</taxon>
        <taxon>Gammaproteobacteria</taxon>
        <taxon>Pseudomonadales</taxon>
        <taxon>Pseudomonadaceae</taxon>
        <taxon>Pseudomonas</taxon>
    </lineage>
</organism>
<dbReference type="Pfam" id="PF01650">
    <property type="entry name" value="Peptidase_C13"/>
    <property type="match status" value="1"/>
</dbReference>
<gene>
    <name evidence="6" type="ORF">CAZ10_26250</name>
    <name evidence="4" type="ORF">GNQ48_15555</name>
    <name evidence="5" type="ORF">GUL26_00035</name>
</gene>
<reference evidence="5" key="3">
    <citation type="submission" date="2020-01" db="EMBL/GenBank/DDBJ databases">
        <title>Bacteria Cultured from War Wounds Associated with the Conflict in Eastern Ukraine.</title>
        <authorList>
            <person name="Snesrud E."/>
            <person name="Galac M.R."/>
            <person name="Mc Gann P."/>
            <person name="Valentine K."/>
            <person name="Viacheslav K."/>
        </authorList>
    </citation>
    <scope>NUCLEOTIDE SEQUENCE</scope>
    <source>
        <strain evidence="5">VNMU148</strain>
    </source>
</reference>
<dbReference type="EMBL" id="WXZT01000001">
    <property type="protein sequence ID" value="MZZ10621.1"/>
    <property type="molecule type" value="Genomic_DNA"/>
</dbReference>
<sequence length="579" mass="62617">MLRPARSLSLCSALVILLAACGEGEPLLPADARLPDGARYRGELVDGRLEGQGRLDYDNGAWYAGRFEHGLLHGHGTWQGADGSRYSGGFAAGLFDGQGRLAMADGSVYQGGFRQGLFDGEGSLEQQGTRYRGGFRKGLYSGQGTLDGSDGSRYQGSFRQGRLEGEGSFSDSQGNQYAGTFRDGQLNGKGRWSGPDGDRYVGQFKDNQFHGQGRYESASGDVWIGRFSEGALNGPGELLGADGSRYRGGFQFWRFHGQGLLEQLDGTRYEGGFAAGAYAGQGTLDRADGSREQGLWADGKRIRDAAGKALPDTLEIGLLAQGRLLDEELRKIPASTPASELYALSLGGDGRQGVFLREADYAGDLLGQRFAARGVIRLVNHRDHFGDRPLATRESLSRAVRTLAERSGPEDLVFIYLTSHGSSDHQLALDMPGLNLGDLPAAELAELLAPLRQRDKVLVVSACYSGGFIPPLKDERTLILTAARADRVSFGCSDDADFTYFGRALLANALNRTDDLSKAFELAKEEVRQREKEEGFEASEPQAWLPERVLAHWRTLRGQQAERALASREGKTGEGAAGK</sequence>
<accession>A0A1S1BUQ0</accession>
<evidence type="ECO:0000256" key="3">
    <source>
        <dbReference type="SAM" id="SignalP"/>
    </source>
</evidence>
<feature type="signal peptide" evidence="3">
    <location>
        <begin position="1"/>
        <end position="19"/>
    </location>
</feature>
<proteinExistence type="predicted"/>
<evidence type="ECO:0000313" key="9">
    <source>
        <dbReference type="Proteomes" id="UP000644192"/>
    </source>
</evidence>
<keyword evidence="3" id="KW-0732">Signal</keyword>
<evidence type="ECO:0000313" key="5">
    <source>
        <dbReference type="EMBL" id="MZZ10621.1"/>
    </source>
</evidence>
<dbReference type="SMART" id="SM00698">
    <property type="entry name" value="MORN"/>
    <property type="match status" value="10"/>
</dbReference>
<dbReference type="eggNOG" id="COG4249">
    <property type="taxonomic scope" value="Bacteria"/>
</dbReference>
<evidence type="ECO:0000256" key="2">
    <source>
        <dbReference type="SAM" id="MobiDB-lite"/>
    </source>
</evidence>
<reference evidence="4 8" key="2">
    <citation type="submission" date="2019-11" db="EMBL/GenBank/DDBJ databases">
        <title>Genomes of ocular Pseudomonas aeruginosa isolates.</title>
        <authorList>
            <person name="Khan M."/>
            <person name="Rice S.A."/>
            <person name="Willcox M.D.P."/>
            <person name="Stapleton F."/>
        </authorList>
    </citation>
    <scope>NUCLEOTIDE SEQUENCE [LARGE SCALE GENOMIC DNA]</scope>
    <source>
        <strain evidence="4 8">PA221</strain>
    </source>
</reference>
<dbReference type="EMBL" id="WOAD01000011">
    <property type="protein sequence ID" value="MUI36429.1"/>
    <property type="molecule type" value="Genomic_DNA"/>
</dbReference>
<dbReference type="Proteomes" id="UP000433532">
    <property type="component" value="Unassembled WGS sequence"/>
</dbReference>
<feature type="compositionally biased region" description="Polar residues" evidence="2">
    <location>
        <begin position="169"/>
        <end position="178"/>
    </location>
</feature>
<dbReference type="GO" id="GO:0005829">
    <property type="term" value="C:cytosol"/>
    <property type="evidence" value="ECO:0007669"/>
    <property type="project" value="TreeGrafter"/>
</dbReference>
<dbReference type="GO" id="GO:0008233">
    <property type="term" value="F:peptidase activity"/>
    <property type="evidence" value="ECO:0007669"/>
    <property type="project" value="InterPro"/>
</dbReference>
<evidence type="ECO:0000313" key="8">
    <source>
        <dbReference type="Proteomes" id="UP000433532"/>
    </source>
</evidence>
<feature type="region of interest" description="Disordered" evidence="2">
    <location>
        <begin position="163"/>
        <end position="197"/>
    </location>
</feature>
<reference evidence="6 7" key="1">
    <citation type="submission" date="2017-05" db="EMBL/GenBank/DDBJ databases">
        <authorList>
            <person name="Song R."/>
            <person name="Chenine A.L."/>
            <person name="Ruprecht R.M."/>
        </authorList>
    </citation>
    <scope>NUCLEOTIDE SEQUENCE [LARGE SCALE GENOMIC DNA]</scope>
    <source>
        <strain evidence="6 7">S567_C10_BS</strain>
    </source>
</reference>
<dbReference type="Proteomes" id="UP000194857">
    <property type="component" value="Unassembled WGS sequence"/>
</dbReference>
<comment type="caution">
    <text evidence="5">The sequence shown here is derived from an EMBL/GenBank/DDBJ whole genome shotgun (WGS) entry which is preliminary data.</text>
</comment>
<dbReference type="SUPFAM" id="SSF82185">
    <property type="entry name" value="Histone H3 K4-specific methyltransferase SET7/9 N-terminal domain"/>
    <property type="match status" value="2"/>
</dbReference>
<name>A0A080VK93_PSEAI</name>
<feature type="chain" id="PRO_5015028553" evidence="3">
    <location>
        <begin position="20"/>
        <end position="579"/>
    </location>
</feature>
<dbReference type="Proteomes" id="UP000644192">
    <property type="component" value="Unassembled WGS sequence"/>
</dbReference>